<feature type="binding site" evidence="5">
    <location>
        <position position="58"/>
    </location>
    <ligand>
        <name>ATP</name>
        <dbReference type="ChEBI" id="CHEBI:30616"/>
    </ligand>
</feature>
<reference evidence="9 10" key="1">
    <citation type="submission" date="2015-06" db="EMBL/GenBank/DDBJ databases">
        <title>Draft genome sequence of the purine-degrading Clostridium cylindrosporum HC-1 (DSM 605).</title>
        <authorList>
            <person name="Poehlein A."/>
            <person name="Schiel-Bengelsdorf B."/>
            <person name="Bengelsdorf F."/>
            <person name="Daniel R."/>
            <person name="Duerre P."/>
        </authorList>
    </citation>
    <scope>NUCLEOTIDE SEQUENCE [LARGE SCALE GENOMIC DNA]</scope>
    <source>
        <strain evidence="9 10">DSM 605</strain>
    </source>
</reference>
<dbReference type="EC" id="2.7.11.1" evidence="9"/>
<evidence type="ECO:0000313" key="10">
    <source>
        <dbReference type="Proteomes" id="UP000036756"/>
    </source>
</evidence>
<dbReference type="Gene3D" id="2.120.10.30">
    <property type="entry name" value="TolB, C-terminal domain"/>
    <property type="match status" value="2"/>
</dbReference>
<dbReference type="SUPFAM" id="SSF56112">
    <property type="entry name" value="Protein kinase-like (PK-like)"/>
    <property type="match status" value="1"/>
</dbReference>
<dbReference type="GO" id="GO:0004674">
    <property type="term" value="F:protein serine/threonine kinase activity"/>
    <property type="evidence" value="ECO:0007669"/>
    <property type="project" value="UniProtKB-EC"/>
</dbReference>
<feature type="domain" description="Protein kinase" evidence="8">
    <location>
        <begin position="27"/>
        <end position="339"/>
    </location>
</feature>
<proteinExistence type="predicted"/>
<dbReference type="Gene3D" id="1.10.510.10">
    <property type="entry name" value="Transferase(Phosphotransferase) domain 1"/>
    <property type="match status" value="1"/>
</dbReference>
<evidence type="ECO:0000256" key="4">
    <source>
        <dbReference type="ARBA" id="ARBA00022840"/>
    </source>
</evidence>
<dbReference type="AlphaFoldDB" id="A0A0J8G3L3"/>
<dbReference type="EMBL" id="LFVU01000024">
    <property type="protein sequence ID" value="KMT22306.1"/>
    <property type="molecule type" value="Genomic_DNA"/>
</dbReference>
<feature type="compositionally biased region" description="Polar residues" evidence="6">
    <location>
        <begin position="365"/>
        <end position="375"/>
    </location>
</feature>
<accession>A0A0J8G3L3</accession>
<dbReference type="SMART" id="SM00220">
    <property type="entry name" value="S_TKc"/>
    <property type="match status" value="1"/>
</dbReference>
<dbReference type="Pfam" id="PF16472">
    <property type="entry name" value="DUF5050"/>
    <property type="match status" value="1"/>
</dbReference>
<keyword evidence="7" id="KW-0812">Transmembrane</keyword>
<protein>
    <submittedName>
        <fullName evidence="9">Putative serine/threonine-protein kinase PknB</fullName>
        <ecNumber evidence="9">2.7.11.1</ecNumber>
    </submittedName>
</protein>
<evidence type="ECO:0000256" key="7">
    <source>
        <dbReference type="SAM" id="Phobius"/>
    </source>
</evidence>
<dbReference type="SUPFAM" id="SSF69304">
    <property type="entry name" value="Tricorn protease N-terminal domain"/>
    <property type="match status" value="1"/>
</dbReference>
<dbReference type="InterPro" id="IPR008271">
    <property type="entry name" value="Ser/Thr_kinase_AS"/>
</dbReference>
<gene>
    <name evidence="9" type="primary">pknB</name>
    <name evidence="9" type="ORF">CLCY_4c02790</name>
</gene>
<dbReference type="InterPro" id="IPR000719">
    <property type="entry name" value="Prot_kinase_dom"/>
</dbReference>
<dbReference type="InterPro" id="IPR011009">
    <property type="entry name" value="Kinase-like_dom_sf"/>
</dbReference>
<evidence type="ECO:0000256" key="5">
    <source>
        <dbReference type="PROSITE-ProRule" id="PRU10141"/>
    </source>
</evidence>
<dbReference type="Gene3D" id="3.30.200.20">
    <property type="entry name" value="Phosphorylase Kinase, domain 1"/>
    <property type="match status" value="1"/>
</dbReference>
<dbReference type="PROSITE" id="PS00107">
    <property type="entry name" value="PROTEIN_KINASE_ATP"/>
    <property type="match status" value="1"/>
</dbReference>
<feature type="region of interest" description="Disordered" evidence="6">
    <location>
        <begin position="356"/>
        <end position="375"/>
    </location>
</feature>
<organism evidence="9 10">
    <name type="scientific">Clostridium cylindrosporum DSM 605</name>
    <dbReference type="NCBI Taxonomy" id="1121307"/>
    <lineage>
        <taxon>Bacteria</taxon>
        <taxon>Bacillati</taxon>
        <taxon>Bacillota</taxon>
        <taxon>Clostridia</taxon>
        <taxon>Eubacteriales</taxon>
        <taxon>Clostridiaceae</taxon>
        <taxon>Clostridium</taxon>
    </lineage>
</organism>
<comment type="caution">
    <text evidence="9">The sequence shown here is derived from an EMBL/GenBank/DDBJ whole genome shotgun (WGS) entry which is preliminary data.</text>
</comment>
<dbReference type="PROSITE" id="PS50011">
    <property type="entry name" value="PROTEIN_KINASE_DOM"/>
    <property type="match status" value="1"/>
</dbReference>
<evidence type="ECO:0000256" key="2">
    <source>
        <dbReference type="ARBA" id="ARBA00022741"/>
    </source>
</evidence>
<dbReference type="GO" id="GO:0005829">
    <property type="term" value="C:cytosol"/>
    <property type="evidence" value="ECO:0007669"/>
    <property type="project" value="TreeGrafter"/>
</dbReference>
<feature type="transmembrane region" description="Helical" evidence="7">
    <location>
        <begin position="481"/>
        <end position="503"/>
    </location>
</feature>
<dbReference type="PANTHER" id="PTHR24348:SF22">
    <property type="entry name" value="NON-SPECIFIC SERINE_THREONINE PROTEIN KINASE"/>
    <property type="match status" value="1"/>
</dbReference>
<keyword evidence="4 5" id="KW-0067">ATP-binding</keyword>
<keyword evidence="2 5" id="KW-0547">Nucleotide-binding</keyword>
<dbReference type="GO" id="GO:0005776">
    <property type="term" value="C:autophagosome"/>
    <property type="evidence" value="ECO:0007669"/>
    <property type="project" value="TreeGrafter"/>
</dbReference>
<keyword evidence="7" id="KW-0472">Membrane</keyword>
<dbReference type="Proteomes" id="UP000036756">
    <property type="component" value="Unassembled WGS sequence"/>
</dbReference>
<evidence type="ECO:0000313" key="9">
    <source>
        <dbReference type="EMBL" id="KMT22306.1"/>
    </source>
</evidence>
<dbReference type="GO" id="GO:0005524">
    <property type="term" value="F:ATP binding"/>
    <property type="evidence" value="ECO:0007669"/>
    <property type="project" value="UniProtKB-UniRule"/>
</dbReference>
<evidence type="ECO:0000256" key="1">
    <source>
        <dbReference type="ARBA" id="ARBA00022679"/>
    </source>
</evidence>
<dbReference type="InterPro" id="IPR045269">
    <property type="entry name" value="Atg1-like"/>
</dbReference>
<keyword evidence="10" id="KW-1185">Reference proteome</keyword>
<dbReference type="InterPro" id="IPR032485">
    <property type="entry name" value="LRP1-like_beta_prop"/>
</dbReference>
<evidence type="ECO:0000256" key="6">
    <source>
        <dbReference type="SAM" id="MobiDB-lite"/>
    </source>
</evidence>
<dbReference type="CDD" id="cd14014">
    <property type="entry name" value="STKc_PknB_like"/>
    <property type="match status" value="1"/>
</dbReference>
<dbReference type="GO" id="GO:0016020">
    <property type="term" value="C:membrane"/>
    <property type="evidence" value="ECO:0007669"/>
    <property type="project" value="TreeGrafter"/>
</dbReference>
<dbReference type="Pfam" id="PF00069">
    <property type="entry name" value="Pkinase"/>
    <property type="match status" value="1"/>
</dbReference>
<evidence type="ECO:0000259" key="8">
    <source>
        <dbReference type="PROSITE" id="PS50011"/>
    </source>
</evidence>
<dbReference type="InterPro" id="IPR017441">
    <property type="entry name" value="Protein_kinase_ATP_BS"/>
</dbReference>
<dbReference type="GO" id="GO:0000407">
    <property type="term" value="C:phagophore assembly site"/>
    <property type="evidence" value="ECO:0007669"/>
    <property type="project" value="TreeGrafter"/>
</dbReference>
<dbReference type="PANTHER" id="PTHR24348">
    <property type="entry name" value="SERINE/THREONINE-PROTEIN KINASE UNC-51-RELATED"/>
    <property type="match status" value="1"/>
</dbReference>
<evidence type="ECO:0000256" key="3">
    <source>
        <dbReference type="ARBA" id="ARBA00022777"/>
    </source>
</evidence>
<name>A0A0J8G3L3_CLOCY</name>
<sequence>MLRDETIVEVRRMPDYIRKYEPLWGAWGIDDLIGEGSFGKVYKLTREEFGHKYEAALKLIRVPSRELYKEAVDSIGNNENSLTEYFEEAVREIVKEIEVLYTLKGNNNIVGYEEHMIVPLDGEIGWDILIKMEFVKSLKNYTCENRMSRRDIIKLGIDICSALELCNSKGIIHRDIKEENIFISQDGKFKLGDFGIAKKLSEKGYTVSKKGTPIYMAPEVYKDERYTFSVDIYSLGLVLYKLLNNGRLPFMPPYPEEVKYQDSQRALNRRLKGDAIEAPVNAGDRLAKCILKACAYNEEDRYLSPSEMKLDLDNVMNTMLEQDKDEKVTFLQSVPSRSIGKQNKESTILKPISNVSEGVDDKTQKQPPSFETLSYENNDKTYKDVSKTEKMVIEETERFSNLSDSIEKTERMNSIDSQTVKEDEKDSKYIKENEEDLERPKCIQDDEDDIEDCESEEIPVTKPKVTYIKKKSKKKLSIKNILIGAFIIGIIIPFCFGVITGIVQEIKGIDKTKSIQTNNDLTADTSTIENEDNKNSNNIDDNSSFISKIKNKIKGDNSTDIENQWETGNSSANILNGGIVAKQGDYIYYSNQTSGGVLCRAKIDGSEAIQLSADNSMDINVVGEWIYYTNANDGYLYKIKADGSGRTRIGEGFASFVNVVGDSIYYINPQNINIYKMKTDGSNSTSLSSDLTEGYSIDGGMIYYIKMEGDQKRLYRMDLNGNDKVKISEDYARGVNVSGEFVYYINQGDNNRIYKVKKDGSSRQSVSDIRALEINVVGNKIYYINSDDYKVYEVNSDGSGNRMVSSTGEASALNIAGDVAYFRGGNQNPILYKMNIN</sequence>
<dbReference type="STRING" id="1121307.CLCY_4c02790"/>
<keyword evidence="1 9" id="KW-0808">Transferase</keyword>
<dbReference type="PATRIC" id="fig|1121307.3.peg.1936"/>
<dbReference type="InterPro" id="IPR011042">
    <property type="entry name" value="6-blade_b-propeller_TolB-like"/>
</dbReference>
<keyword evidence="7" id="KW-1133">Transmembrane helix</keyword>
<dbReference type="PROSITE" id="PS00108">
    <property type="entry name" value="PROTEIN_KINASE_ST"/>
    <property type="match status" value="1"/>
</dbReference>
<keyword evidence="3 9" id="KW-0418">Kinase</keyword>